<dbReference type="AlphaFoldDB" id="A0A6M6JRU9"/>
<accession>A0A6M6JRU9</accession>
<dbReference type="Proteomes" id="UP000505377">
    <property type="component" value="Chromosome"/>
</dbReference>
<evidence type="ECO:0000313" key="2">
    <source>
        <dbReference type="Proteomes" id="UP000505377"/>
    </source>
</evidence>
<proteinExistence type="predicted"/>
<dbReference type="KEGG" id="pbro:HOP40_33455"/>
<dbReference type="EMBL" id="CP053564">
    <property type="protein sequence ID" value="QJY50065.1"/>
    <property type="molecule type" value="Genomic_DNA"/>
</dbReference>
<evidence type="ECO:0000313" key="1">
    <source>
        <dbReference type="EMBL" id="QJY50065.1"/>
    </source>
</evidence>
<name>A0A6M6JRU9_9PSEU</name>
<gene>
    <name evidence="1" type="ORF">HOP40_33455</name>
</gene>
<reference evidence="1 2" key="1">
    <citation type="submission" date="2020-05" db="EMBL/GenBank/DDBJ databases">
        <authorList>
            <person name="Mo P."/>
        </authorList>
    </citation>
    <scope>NUCLEOTIDE SEQUENCE [LARGE SCALE GENOMIC DNA]</scope>
    <source>
        <strain evidence="1 2">Gen01</strain>
    </source>
</reference>
<sequence>MTLRDRAEAALRAWNSYEIGRGAPAVIDFDCYPEGADAPRTVSSRLDARAELVALQTEARSVGLIEIEDRLGASVAYLDALLGVRLPLDEYVRATQGCSANGWSDEYIESVRLVSVAELDRLDVGWDVDTAKALKATEAPIADDDVAAVIQAHAREMESDVRRLADTDAPFSVTVEHVDLDVYWAYWLDGTGSDVRLRINSRNASFTEVQARQFALHELLGHGLQGASYAQRCRRQDVPWMRMTSVHAQQQVLFEGLAQAFPLFVRPNDQPLVARVRLAHYLELVRSKLHLAINGGTSVPECVEIARAHVPFWSSPAIGDMLSDRAVDPLLRSYLWSYPAGIDWFVRLADTASSETSHHLIRESYRDPLTPTALSRIWPDGPRP</sequence>
<keyword evidence="2" id="KW-1185">Reference proteome</keyword>
<protein>
    <submittedName>
        <fullName evidence="1">Uncharacterized protein</fullName>
    </submittedName>
</protein>
<dbReference type="RefSeq" id="WP_172167137.1">
    <property type="nucleotide sequence ID" value="NZ_CP053564.1"/>
</dbReference>
<organism evidence="1 2">
    <name type="scientific">Pseudonocardia broussonetiae</name>
    <dbReference type="NCBI Taxonomy" id="2736640"/>
    <lineage>
        <taxon>Bacteria</taxon>
        <taxon>Bacillati</taxon>
        <taxon>Actinomycetota</taxon>
        <taxon>Actinomycetes</taxon>
        <taxon>Pseudonocardiales</taxon>
        <taxon>Pseudonocardiaceae</taxon>
        <taxon>Pseudonocardia</taxon>
    </lineage>
</organism>